<reference evidence="3 4" key="2">
    <citation type="journal article" date="2015" name="Eukaryot. Cell">
        <title>Asexual propagation of a virulent clone complex in a human and feline outbreak of sporotrichosis.</title>
        <authorList>
            <person name="Teixeira Mde M."/>
            <person name="Rodrigues A.M."/>
            <person name="Tsui C.K."/>
            <person name="de Almeida L.G."/>
            <person name="Van Diepeningen A.D."/>
            <person name="van den Ende B.G."/>
            <person name="Fernandes G.F."/>
            <person name="Kano R."/>
            <person name="Hamelin R.C."/>
            <person name="Lopes-Bezerra L.M."/>
            <person name="Vasconcelos A.T."/>
            <person name="de Hoog S."/>
            <person name="de Camargo Z.P."/>
            <person name="Felipe M.S."/>
        </authorList>
    </citation>
    <scope>NUCLEOTIDE SEQUENCE [LARGE SCALE GENOMIC DNA]</scope>
    <source>
        <strain evidence="3 4">1099-18</strain>
    </source>
</reference>
<dbReference type="KEGG" id="ssck:SPSK_04307"/>
<comment type="caution">
    <text evidence="3">The sequence shown here is derived from an EMBL/GenBank/DDBJ whole genome shotgun (WGS) entry which is preliminary data.</text>
</comment>
<evidence type="ECO:0000256" key="2">
    <source>
        <dbReference type="SAM" id="MobiDB-lite"/>
    </source>
</evidence>
<sequence>MTDDKPLSFTMADLKTPKLRRCTFDVDTIDWRRARLLGAGLDGAVWRVFFGDKGPYALKLFWDAGVTYDISWYWAAQRECQNAALLQMLRASLDWEGHAGKRAQGAQGIQGVQAVQGKQGEQAEEGDQGEQGEQGDQNKQDKPPGTVLVHANPQTHEDALSNLMAFSLEAKQRNQTNETSQSVPPSQVQHQVQSQTSEVIRLGRDSMPRFAQFHGWLRVDGIALVRRMPLGVFPAVQVVDKHKRYVQDLQELKDWKVEVGLADAADELELHYAIVYEYVESGGMDKERARVRHSKTWQGQQRAKAKAEAEAKEALAVGVETRNQRAQREALAARQKEQKEKQRQERLKEDQQQEHDRVAAVARFLHLAGISFCPQSLACNWKNGVLIDHSDIISPRSYGWAQMWYRIRSVEKLLAE</sequence>
<dbReference type="GeneID" id="27666394"/>
<organism evidence="3 4">
    <name type="scientific">Sporothrix schenckii 1099-18</name>
    <dbReference type="NCBI Taxonomy" id="1397361"/>
    <lineage>
        <taxon>Eukaryota</taxon>
        <taxon>Fungi</taxon>
        <taxon>Dikarya</taxon>
        <taxon>Ascomycota</taxon>
        <taxon>Pezizomycotina</taxon>
        <taxon>Sordariomycetes</taxon>
        <taxon>Sordariomycetidae</taxon>
        <taxon>Ophiostomatales</taxon>
        <taxon>Ophiostomataceae</taxon>
        <taxon>Sporothrix</taxon>
    </lineage>
</organism>
<dbReference type="Proteomes" id="UP000033710">
    <property type="component" value="Unassembled WGS sequence"/>
</dbReference>
<dbReference type="EMBL" id="AXCR01000010">
    <property type="protein sequence ID" value="KJR83604.1"/>
    <property type="molecule type" value="Genomic_DNA"/>
</dbReference>
<evidence type="ECO:0000313" key="3">
    <source>
        <dbReference type="EMBL" id="KJR83604.1"/>
    </source>
</evidence>
<feature type="region of interest" description="Disordered" evidence="2">
    <location>
        <begin position="172"/>
        <end position="192"/>
    </location>
</feature>
<proteinExistence type="predicted"/>
<keyword evidence="1" id="KW-0175">Coiled coil</keyword>
<evidence type="ECO:0000313" key="4">
    <source>
        <dbReference type="Proteomes" id="UP000033710"/>
    </source>
</evidence>
<feature type="coiled-coil region" evidence="1">
    <location>
        <begin position="309"/>
        <end position="354"/>
    </location>
</feature>
<feature type="compositionally biased region" description="Low complexity" evidence="2">
    <location>
        <begin position="178"/>
        <end position="192"/>
    </location>
</feature>
<dbReference type="VEuPathDB" id="FungiDB:SPSK_04307"/>
<reference evidence="3 4" key="1">
    <citation type="journal article" date="2014" name="BMC Genomics">
        <title>Comparative genomics of the major fungal agents of human and animal Sporotrichosis: Sporothrix schenckii and Sporothrix brasiliensis.</title>
        <authorList>
            <person name="Teixeira M.M."/>
            <person name="de Almeida L.G."/>
            <person name="Kubitschek-Barreira P."/>
            <person name="Alves F.L."/>
            <person name="Kioshima E.S."/>
            <person name="Abadio A.K."/>
            <person name="Fernandes L."/>
            <person name="Derengowski L.S."/>
            <person name="Ferreira K.S."/>
            <person name="Souza R.C."/>
            <person name="Ruiz J.C."/>
            <person name="de Andrade N.C."/>
            <person name="Paes H.C."/>
            <person name="Nicola A.M."/>
            <person name="Albuquerque P."/>
            <person name="Gerber A.L."/>
            <person name="Martins V.P."/>
            <person name="Peconick L.D."/>
            <person name="Neto A.V."/>
            <person name="Chaucanez C.B."/>
            <person name="Silva P.A."/>
            <person name="Cunha O.L."/>
            <person name="de Oliveira F.F."/>
            <person name="dos Santos T.C."/>
            <person name="Barros A.L."/>
            <person name="Soares M.A."/>
            <person name="de Oliveira L.M."/>
            <person name="Marini M.M."/>
            <person name="Villalobos-Duno H."/>
            <person name="Cunha M.M."/>
            <person name="de Hoog S."/>
            <person name="da Silveira J.F."/>
            <person name="Henrissat B."/>
            <person name="Nino-Vega G.A."/>
            <person name="Cisalpino P.S."/>
            <person name="Mora-Montes H.M."/>
            <person name="Almeida S.R."/>
            <person name="Stajich J.E."/>
            <person name="Lopes-Bezerra L.M."/>
            <person name="Vasconcelos A.T."/>
            <person name="Felipe M.S."/>
        </authorList>
    </citation>
    <scope>NUCLEOTIDE SEQUENCE [LARGE SCALE GENOMIC DNA]</scope>
    <source>
        <strain evidence="3 4">1099-18</strain>
    </source>
</reference>
<dbReference type="OrthoDB" id="4633509at2759"/>
<feature type="compositionally biased region" description="Low complexity" evidence="2">
    <location>
        <begin position="104"/>
        <end position="120"/>
    </location>
</feature>
<name>A0A0F2M3B9_SPOSC</name>
<protein>
    <submittedName>
        <fullName evidence="3">Uncharacterized protein</fullName>
    </submittedName>
</protein>
<evidence type="ECO:0000256" key="1">
    <source>
        <dbReference type="SAM" id="Coils"/>
    </source>
</evidence>
<dbReference type="AlphaFoldDB" id="A0A0F2M3B9"/>
<gene>
    <name evidence="3" type="ORF">SPSK_04307</name>
</gene>
<feature type="region of interest" description="Disordered" evidence="2">
    <location>
        <begin position="104"/>
        <end position="150"/>
    </location>
</feature>
<accession>A0A0F2M3B9</accession>
<dbReference type="RefSeq" id="XP_016586280.1">
    <property type="nucleotide sequence ID" value="XM_016731117.1"/>
</dbReference>